<evidence type="ECO:0000313" key="1">
    <source>
        <dbReference type="EMBL" id="KAI0038350.1"/>
    </source>
</evidence>
<comment type="caution">
    <text evidence="1">The sequence shown here is derived from an EMBL/GenBank/DDBJ whole genome shotgun (WGS) entry which is preliminary data.</text>
</comment>
<organism evidence="1 2">
    <name type="scientific">Auriscalpium vulgare</name>
    <dbReference type="NCBI Taxonomy" id="40419"/>
    <lineage>
        <taxon>Eukaryota</taxon>
        <taxon>Fungi</taxon>
        <taxon>Dikarya</taxon>
        <taxon>Basidiomycota</taxon>
        <taxon>Agaricomycotina</taxon>
        <taxon>Agaricomycetes</taxon>
        <taxon>Russulales</taxon>
        <taxon>Auriscalpiaceae</taxon>
        <taxon>Auriscalpium</taxon>
    </lineage>
</organism>
<gene>
    <name evidence="1" type="ORF">FA95DRAFT_1613454</name>
</gene>
<sequence>MPGTRSQSAPRRSARLSLGGATPPLAGSSLRGRHAAQQLLYVDVPARRPSKRQQTSPHAPSSSNEREQPATVSPSPSPSASARPAVVSKVPTPEFSHDAIQKMVAAGVHEEVAALNAREAEVAAREAALEKQVELVAELACARAGDAAQPILDQLEDQLNCPLCLDVIACPYSLVAYNCGHAFCALCIIKWFFSRLHECGDWHEPVECPLCRAPAVKPPARPFVHGRAFDRVVADAVDALRDIAAATADALQAAADALHPPAPAPPASKKRKRGRRSAPAPPPAPPAAPLPAPLAEWAHGGARRVDWATRTRLGREAMDDALARWPTLDAPGFLLIKAALAV</sequence>
<proteinExistence type="predicted"/>
<dbReference type="Proteomes" id="UP000814033">
    <property type="component" value="Unassembled WGS sequence"/>
</dbReference>
<name>A0ACB8R2P8_9AGAM</name>
<dbReference type="EMBL" id="MU276523">
    <property type="protein sequence ID" value="KAI0038350.1"/>
    <property type="molecule type" value="Genomic_DNA"/>
</dbReference>
<keyword evidence="2" id="KW-1185">Reference proteome</keyword>
<evidence type="ECO:0000313" key="2">
    <source>
        <dbReference type="Proteomes" id="UP000814033"/>
    </source>
</evidence>
<protein>
    <submittedName>
        <fullName evidence="1">Uncharacterized protein</fullName>
    </submittedName>
</protein>
<reference evidence="1" key="2">
    <citation type="journal article" date="2022" name="New Phytol.">
        <title>Evolutionary transition to the ectomycorrhizal habit in the genomes of a hyperdiverse lineage of mushroom-forming fungi.</title>
        <authorList>
            <person name="Looney B."/>
            <person name="Miyauchi S."/>
            <person name="Morin E."/>
            <person name="Drula E."/>
            <person name="Courty P.E."/>
            <person name="Kohler A."/>
            <person name="Kuo A."/>
            <person name="LaButti K."/>
            <person name="Pangilinan J."/>
            <person name="Lipzen A."/>
            <person name="Riley R."/>
            <person name="Andreopoulos W."/>
            <person name="He G."/>
            <person name="Johnson J."/>
            <person name="Nolan M."/>
            <person name="Tritt A."/>
            <person name="Barry K.W."/>
            <person name="Grigoriev I.V."/>
            <person name="Nagy L.G."/>
            <person name="Hibbett D."/>
            <person name="Henrissat B."/>
            <person name="Matheny P.B."/>
            <person name="Labbe J."/>
            <person name="Martin F.M."/>
        </authorList>
    </citation>
    <scope>NUCLEOTIDE SEQUENCE</scope>
    <source>
        <strain evidence="1">FP105234-sp</strain>
    </source>
</reference>
<accession>A0ACB8R2P8</accession>
<reference evidence="1" key="1">
    <citation type="submission" date="2021-02" db="EMBL/GenBank/DDBJ databases">
        <authorList>
            <consortium name="DOE Joint Genome Institute"/>
            <person name="Ahrendt S."/>
            <person name="Looney B.P."/>
            <person name="Miyauchi S."/>
            <person name="Morin E."/>
            <person name="Drula E."/>
            <person name="Courty P.E."/>
            <person name="Chicoki N."/>
            <person name="Fauchery L."/>
            <person name="Kohler A."/>
            <person name="Kuo A."/>
            <person name="Labutti K."/>
            <person name="Pangilinan J."/>
            <person name="Lipzen A."/>
            <person name="Riley R."/>
            <person name="Andreopoulos W."/>
            <person name="He G."/>
            <person name="Johnson J."/>
            <person name="Barry K.W."/>
            <person name="Grigoriev I.V."/>
            <person name="Nagy L."/>
            <person name="Hibbett D."/>
            <person name="Henrissat B."/>
            <person name="Matheny P.B."/>
            <person name="Labbe J."/>
            <person name="Martin F."/>
        </authorList>
    </citation>
    <scope>NUCLEOTIDE SEQUENCE</scope>
    <source>
        <strain evidence="1">FP105234-sp</strain>
    </source>
</reference>